<dbReference type="Pfam" id="PF00560">
    <property type="entry name" value="LRR_1"/>
    <property type="match status" value="1"/>
</dbReference>
<accession>A0A7S4SN96</accession>
<dbReference type="InterPro" id="IPR032675">
    <property type="entry name" value="LRR_dom_sf"/>
</dbReference>
<dbReference type="Gene3D" id="3.80.10.10">
    <property type="entry name" value="Ribonuclease Inhibitor"/>
    <property type="match status" value="1"/>
</dbReference>
<name>A0A7S4SN96_9STRA</name>
<dbReference type="PANTHER" id="PTHR48054">
    <property type="entry name" value="RECEPTOR KINASE-LIKE PROTEIN XA21"/>
    <property type="match status" value="1"/>
</dbReference>
<dbReference type="SUPFAM" id="SSF52058">
    <property type="entry name" value="L domain-like"/>
    <property type="match status" value="1"/>
</dbReference>
<gene>
    <name evidence="1" type="ORF">DBRI00130_LOCUS37783</name>
</gene>
<dbReference type="AlphaFoldDB" id="A0A7S4SN96"/>
<dbReference type="InterPro" id="IPR052592">
    <property type="entry name" value="LRR-RLK"/>
</dbReference>
<organism evidence="1">
    <name type="scientific">Ditylum brightwellii</name>
    <dbReference type="NCBI Taxonomy" id="49249"/>
    <lineage>
        <taxon>Eukaryota</taxon>
        <taxon>Sar</taxon>
        <taxon>Stramenopiles</taxon>
        <taxon>Ochrophyta</taxon>
        <taxon>Bacillariophyta</taxon>
        <taxon>Mediophyceae</taxon>
        <taxon>Lithodesmiophycidae</taxon>
        <taxon>Lithodesmiales</taxon>
        <taxon>Lithodesmiaceae</taxon>
        <taxon>Ditylum</taxon>
    </lineage>
</organism>
<sequence length="134" mass="15114">MLHIIDLNFNAMTGSIPVEIYDIPFLFQLDLNDNLFSGTIATEIGSIQFLQFVQLEGNELTGTIPSEMGDLKFLKTFEAYNNKLMGSMPEEVCANRNQTVDDEVRRLQRLTVDCNVSEIFFVNCSVPECCTSCQ</sequence>
<reference evidence="1" key="1">
    <citation type="submission" date="2021-01" db="EMBL/GenBank/DDBJ databases">
        <authorList>
            <person name="Corre E."/>
            <person name="Pelletier E."/>
            <person name="Niang G."/>
            <person name="Scheremetjew M."/>
            <person name="Finn R."/>
            <person name="Kale V."/>
            <person name="Holt S."/>
            <person name="Cochrane G."/>
            <person name="Meng A."/>
            <person name="Brown T."/>
            <person name="Cohen L."/>
        </authorList>
    </citation>
    <scope>NUCLEOTIDE SEQUENCE</scope>
    <source>
        <strain evidence="1">GSO104</strain>
    </source>
</reference>
<proteinExistence type="predicted"/>
<protein>
    <submittedName>
        <fullName evidence="1">Uncharacterized protein</fullName>
    </submittedName>
</protein>
<dbReference type="EMBL" id="HBNS01049910">
    <property type="protein sequence ID" value="CAE4651001.1"/>
    <property type="molecule type" value="Transcribed_RNA"/>
</dbReference>
<evidence type="ECO:0000313" key="1">
    <source>
        <dbReference type="EMBL" id="CAE4651001.1"/>
    </source>
</evidence>
<dbReference type="PANTHER" id="PTHR48054:SF47">
    <property type="entry name" value="OS06G0179800 PROTEIN"/>
    <property type="match status" value="1"/>
</dbReference>
<dbReference type="InterPro" id="IPR001611">
    <property type="entry name" value="Leu-rich_rpt"/>
</dbReference>